<dbReference type="InterPro" id="IPR029060">
    <property type="entry name" value="PIN-like_dom_sf"/>
</dbReference>
<evidence type="ECO:0008006" key="2">
    <source>
        <dbReference type="Google" id="ProtNLM"/>
    </source>
</evidence>
<name>A0A450U673_9GAMM</name>
<dbReference type="EMBL" id="CAADFF010000005">
    <property type="protein sequence ID" value="VFJ86960.1"/>
    <property type="molecule type" value="Genomic_DNA"/>
</dbReference>
<reference evidence="1" key="1">
    <citation type="submission" date="2019-02" db="EMBL/GenBank/DDBJ databases">
        <authorList>
            <person name="Gruber-Vodicka R. H."/>
            <person name="Seah K. B. B."/>
        </authorList>
    </citation>
    <scope>NUCLEOTIDE SEQUENCE</scope>
    <source>
        <strain evidence="1">BECK_M7</strain>
    </source>
</reference>
<dbReference type="SUPFAM" id="SSF88723">
    <property type="entry name" value="PIN domain-like"/>
    <property type="match status" value="1"/>
</dbReference>
<accession>A0A450U673</accession>
<proteinExistence type="predicted"/>
<evidence type="ECO:0000313" key="1">
    <source>
        <dbReference type="EMBL" id="VFJ86960.1"/>
    </source>
</evidence>
<organism evidence="1">
    <name type="scientific">Candidatus Kentrum sp. LFY</name>
    <dbReference type="NCBI Taxonomy" id="2126342"/>
    <lineage>
        <taxon>Bacteria</taxon>
        <taxon>Pseudomonadati</taxon>
        <taxon>Pseudomonadota</taxon>
        <taxon>Gammaproteobacteria</taxon>
        <taxon>Candidatus Kentrum</taxon>
    </lineage>
</organism>
<dbReference type="AlphaFoldDB" id="A0A450U673"/>
<protein>
    <recommendedName>
        <fullName evidence="2">PIN domain-containing protein</fullName>
    </recommendedName>
</protein>
<dbReference type="CDD" id="cd18687">
    <property type="entry name" value="PIN_VapC-like"/>
    <property type="match status" value="1"/>
</dbReference>
<gene>
    <name evidence="1" type="ORF">BECKLFY1418B_GA0070995_100525</name>
</gene>
<sequence>MHRTWFSHDNTGMRKEEYRDVDKLFGYHSVQIEMNPSVYIETSVIGYPTPWPREDPTVAGHQNTTKLCWSIARDRFELFVSRLVVRECSDGDPNAVKDRIKSIDGIPVLLITPDAESLANALIQGRAVPESEPNDVLHIALATTHGVRYLVSWNFRHIVNASLRSLIERIYHNAGYKSRLLYTPEELLEVTDDR</sequence>